<evidence type="ECO:0000313" key="2">
    <source>
        <dbReference type="EMBL" id="KAG8172389.1"/>
    </source>
</evidence>
<comment type="caution">
    <text evidence="2">The sequence shown here is derived from an EMBL/GenBank/DDBJ whole genome shotgun (WGS) entry which is preliminary data.</text>
</comment>
<gene>
    <name evidence="2" type="ORF">JTE90_007635</name>
</gene>
<dbReference type="EMBL" id="JAFNEN010002767">
    <property type="protein sequence ID" value="KAG8172389.1"/>
    <property type="molecule type" value="Genomic_DNA"/>
</dbReference>
<protein>
    <submittedName>
        <fullName evidence="2">Uncharacterized protein</fullName>
    </submittedName>
</protein>
<evidence type="ECO:0000313" key="3">
    <source>
        <dbReference type="Proteomes" id="UP000827092"/>
    </source>
</evidence>
<keyword evidence="3" id="KW-1185">Reference proteome</keyword>
<evidence type="ECO:0000256" key="1">
    <source>
        <dbReference type="SAM" id="MobiDB-lite"/>
    </source>
</evidence>
<name>A0AAV6TKV5_9ARAC</name>
<feature type="region of interest" description="Disordered" evidence="1">
    <location>
        <begin position="16"/>
        <end position="43"/>
    </location>
</feature>
<dbReference type="Proteomes" id="UP000827092">
    <property type="component" value="Unassembled WGS sequence"/>
</dbReference>
<dbReference type="AlphaFoldDB" id="A0AAV6TKV5"/>
<proteinExistence type="predicted"/>
<accession>A0AAV6TKV5</accession>
<organism evidence="2 3">
    <name type="scientific">Oedothorax gibbosus</name>
    <dbReference type="NCBI Taxonomy" id="931172"/>
    <lineage>
        <taxon>Eukaryota</taxon>
        <taxon>Metazoa</taxon>
        <taxon>Ecdysozoa</taxon>
        <taxon>Arthropoda</taxon>
        <taxon>Chelicerata</taxon>
        <taxon>Arachnida</taxon>
        <taxon>Araneae</taxon>
        <taxon>Araneomorphae</taxon>
        <taxon>Entelegynae</taxon>
        <taxon>Araneoidea</taxon>
        <taxon>Linyphiidae</taxon>
        <taxon>Erigoninae</taxon>
        <taxon>Oedothorax</taxon>
    </lineage>
</organism>
<sequence length="112" mass="12141">MVETGCPGEKIRGFRFPGEKGAWKKGKTTSKEGSRRANYPPPGTGRLYMGHSVCAPRVQLVDHSVCWVWPASLTSQLLCEGAGPRAVPLHRGNYFCGNMVHIVIVASGCGWV</sequence>
<reference evidence="2 3" key="1">
    <citation type="journal article" date="2022" name="Nat. Ecol. Evol.">
        <title>A masculinizing supergene underlies an exaggerated male reproductive morph in a spider.</title>
        <authorList>
            <person name="Hendrickx F."/>
            <person name="De Corte Z."/>
            <person name="Sonet G."/>
            <person name="Van Belleghem S.M."/>
            <person name="Kostlbacher S."/>
            <person name="Vangestel C."/>
        </authorList>
    </citation>
    <scope>NUCLEOTIDE SEQUENCE [LARGE SCALE GENOMIC DNA]</scope>
    <source>
        <strain evidence="2">W744_W776</strain>
    </source>
</reference>